<dbReference type="FunCoup" id="A0A165BRD4">
    <property type="interactions" value="244"/>
</dbReference>
<evidence type="ECO:0000313" key="10">
    <source>
        <dbReference type="Proteomes" id="UP000076871"/>
    </source>
</evidence>
<evidence type="ECO:0000256" key="5">
    <source>
        <dbReference type="ARBA" id="ARBA00048124"/>
    </source>
</evidence>
<dbReference type="PANTHER" id="PTHR12395">
    <property type="entry name" value="DOM-3 RELATED"/>
    <property type="match status" value="1"/>
</dbReference>
<evidence type="ECO:0000256" key="1">
    <source>
        <dbReference type="ARBA" id="ARBA00001968"/>
    </source>
</evidence>
<accession>A0A165BRD4</accession>
<keyword evidence="6" id="KW-0378">Hydrolase</keyword>
<dbReference type="GO" id="GO:0046872">
    <property type="term" value="F:metal ion binding"/>
    <property type="evidence" value="ECO:0007669"/>
    <property type="project" value="UniProtKB-KW"/>
</dbReference>
<comment type="catalytic activity">
    <reaction evidence="5">
        <text>a 5'-end NAD(+)-phospho-ribonucleoside in mRNA + H2O = a 5'-end phospho-ribonucleoside in mRNA + NAD(+) + H(+)</text>
        <dbReference type="Rhea" id="RHEA:60880"/>
        <dbReference type="Rhea" id="RHEA-COMP:15692"/>
        <dbReference type="Rhea" id="RHEA-COMP:15698"/>
        <dbReference type="ChEBI" id="CHEBI:15377"/>
        <dbReference type="ChEBI" id="CHEBI:15378"/>
        <dbReference type="ChEBI" id="CHEBI:57540"/>
        <dbReference type="ChEBI" id="CHEBI:138282"/>
        <dbReference type="ChEBI" id="CHEBI:144029"/>
    </reaction>
    <physiologicalReaction direction="left-to-right" evidence="5">
        <dbReference type="Rhea" id="RHEA:60881"/>
    </physiologicalReaction>
</comment>
<protein>
    <recommendedName>
        <fullName evidence="6">Decapping nuclease</fullName>
        <ecNumber evidence="6">3.6.1.-</ecNumber>
    </recommendedName>
</protein>
<gene>
    <name evidence="9" type="ORF">LAESUDRAFT_763643</name>
</gene>
<dbReference type="GeneID" id="63830332"/>
<keyword evidence="10" id="KW-1185">Reference proteome</keyword>
<comment type="cofactor">
    <cofactor evidence="1 6">
        <name>a divalent metal cation</name>
        <dbReference type="ChEBI" id="CHEBI:60240"/>
    </cofactor>
</comment>
<comment type="function">
    <text evidence="6">Decapping enzyme for NAD-capped RNAs: specifically hydrolyzes the nicotinamide adenine dinucleotide (NAD) cap from a subset of RNAs by removing the entire NAD moiety from the 5'-end of an NAD-capped RNA.</text>
</comment>
<dbReference type="GO" id="GO:0110155">
    <property type="term" value="P:NAD-cap decapping"/>
    <property type="evidence" value="ECO:0007669"/>
    <property type="project" value="TreeGrafter"/>
</dbReference>
<dbReference type="OrthoDB" id="5853397at2759"/>
<comment type="catalytic activity">
    <reaction evidence="3">
        <text>a 5'-end (N(7)-methyl 5'-triphosphoguanosine)-ribonucleoside-ribonucleotide in mRNA + H2O = a (N(7)-methyl 5'-triphosphoguanosine)-nucleoside + a 5'-end phospho-ribonucleoside in mRNA + H(+)</text>
        <dbReference type="Rhea" id="RHEA:66928"/>
        <dbReference type="Rhea" id="RHEA-COMP:15692"/>
        <dbReference type="Rhea" id="RHEA-COMP:17313"/>
        <dbReference type="ChEBI" id="CHEBI:15377"/>
        <dbReference type="ChEBI" id="CHEBI:15378"/>
        <dbReference type="ChEBI" id="CHEBI:138282"/>
        <dbReference type="ChEBI" id="CHEBI:172876"/>
        <dbReference type="ChEBI" id="CHEBI:172877"/>
    </reaction>
    <physiologicalReaction direction="left-to-right" evidence="3">
        <dbReference type="Rhea" id="RHEA:66929"/>
    </physiologicalReaction>
</comment>
<dbReference type="GO" id="GO:0000166">
    <property type="term" value="F:nucleotide binding"/>
    <property type="evidence" value="ECO:0007669"/>
    <property type="project" value="UniProtKB-KW"/>
</dbReference>
<name>A0A165BRD4_9APHY</name>
<evidence type="ECO:0000256" key="3">
    <source>
        <dbReference type="ARBA" id="ARBA00044676"/>
    </source>
</evidence>
<dbReference type="EMBL" id="KV427663">
    <property type="protein sequence ID" value="KZT01512.1"/>
    <property type="molecule type" value="Genomic_DNA"/>
</dbReference>
<dbReference type="AlphaFoldDB" id="A0A165BRD4"/>
<dbReference type="InParanoid" id="A0A165BRD4"/>
<reference evidence="9 10" key="1">
    <citation type="journal article" date="2016" name="Mol. Biol. Evol.">
        <title>Comparative Genomics of Early-Diverging Mushroom-Forming Fungi Provides Insights into the Origins of Lignocellulose Decay Capabilities.</title>
        <authorList>
            <person name="Nagy L.G."/>
            <person name="Riley R."/>
            <person name="Tritt A."/>
            <person name="Adam C."/>
            <person name="Daum C."/>
            <person name="Floudas D."/>
            <person name="Sun H."/>
            <person name="Yadav J.S."/>
            <person name="Pangilinan J."/>
            <person name="Larsson K.H."/>
            <person name="Matsuura K."/>
            <person name="Barry K."/>
            <person name="Labutti K."/>
            <person name="Kuo R."/>
            <person name="Ohm R.A."/>
            <person name="Bhattacharya S.S."/>
            <person name="Shirouzu T."/>
            <person name="Yoshinaga Y."/>
            <person name="Martin F.M."/>
            <person name="Grigoriev I.V."/>
            <person name="Hibbett D.S."/>
        </authorList>
    </citation>
    <scope>NUCLEOTIDE SEQUENCE [LARGE SCALE GENOMIC DNA]</scope>
    <source>
        <strain evidence="9 10">93-53</strain>
    </source>
</reference>
<comment type="catalytic activity">
    <reaction evidence="4">
        <text>a 5'-end triphospho-ribonucleoside in mRNA + H2O = a 5'-end phospho-ribonucleoside in mRNA + diphosphate + H(+)</text>
        <dbReference type="Rhea" id="RHEA:78683"/>
        <dbReference type="Rhea" id="RHEA-COMP:15692"/>
        <dbReference type="Rhea" id="RHEA-COMP:17164"/>
        <dbReference type="ChEBI" id="CHEBI:15377"/>
        <dbReference type="ChEBI" id="CHEBI:15378"/>
        <dbReference type="ChEBI" id="CHEBI:33019"/>
        <dbReference type="ChEBI" id="CHEBI:138282"/>
        <dbReference type="ChEBI" id="CHEBI:167618"/>
    </reaction>
    <physiologicalReaction direction="left-to-right" evidence="4">
        <dbReference type="Rhea" id="RHEA:78684"/>
    </physiologicalReaction>
</comment>
<dbReference type="Proteomes" id="UP000076871">
    <property type="component" value="Unassembled WGS sequence"/>
</dbReference>
<dbReference type="InterPro" id="IPR013961">
    <property type="entry name" value="RAI1"/>
</dbReference>
<evidence type="ECO:0000313" key="9">
    <source>
        <dbReference type="EMBL" id="KZT01512.1"/>
    </source>
</evidence>
<comment type="subcellular location">
    <subcellularLocation>
        <location evidence="6">Nucleus</location>
    </subcellularLocation>
</comment>
<dbReference type="EC" id="3.6.1.-" evidence="6"/>
<evidence type="ECO:0000256" key="6">
    <source>
        <dbReference type="RuleBase" id="RU367113"/>
    </source>
</evidence>
<feature type="compositionally biased region" description="Polar residues" evidence="7">
    <location>
        <begin position="1"/>
        <end position="12"/>
    </location>
</feature>
<comment type="similarity">
    <text evidence="2 6">Belongs to the DXO/Dom3Z family.</text>
</comment>
<keyword evidence="6" id="KW-0540">Nuclease</keyword>
<evidence type="ECO:0000256" key="2">
    <source>
        <dbReference type="ARBA" id="ARBA00006562"/>
    </source>
</evidence>
<dbReference type="GO" id="GO:0005829">
    <property type="term" value="C:cytosol"/>
    <property type="evidence" value="ECO:0007669"/>
    <property type="project" value="TreeGrafter"/>
</dbReference>
<dbReference type="InterPro" id="IPR039039">
    <property type="entry name" value="RAI1-like_fam"/>
</dbReference>
<dbReference type="GO" id="GO:0003723">
    <property type="term" value="F:RNA binding"/>
    <property type="evidence" value="ECO:0007669"/>
    <property type="project" value="UniProtKB-KW"/>
</dbReference>
<dbReference type="GO" id="GO:0004518">
    <property type="term" value="F:nuclease activity"/>
    <property type="evidence" value="ECO:0007669"/>
    <property type="project" value="UniProtKB-KW"/>
</dbReference>
<evidence type="ECO:0000256" key="4">
    <source>
        <dbReference type="ARBA" id="ARBA00044692"/>
    </source>
</evidence>
<evidence type="ECO:0000256" key="7">
    <source>
        <dbReference type="SAM" id="MobiDB-lite"/>
    </source>
</evidence>
<organism evidence="9 10">
    <name type="scientific">Laetiporus sulphureus 93-53</name>
    <dbReference type="NCBI Taxonomy" id="1314785"/>
    <lineage>
        <taxon>Eukaryota</taxon>
        <taxon>Fungi</taxon>
        <taxon>Dikarya</taxon>
        <taxon>Basidiomycota</taxon>
        <taxon>Agaricomycotina</taxon>
        <taxon>Agaricomycetes</taxon>
        <taxon>Polyporales</taxon>
        <taxon>Laetiporus</taxon>
    </lineage>
</organism>
<keyword evidence="6" id="KW-0479">Metal-binding</keyword>
<proteinExistence type="inferred from homology"/>
<evidence type="ECO:0000259" key="8">
    <source>
        <dbReference type="Pfam" id="PF08652"/>
    </source>
</evidence>
<keyword evidence="6" id="KW-0547">Nucleotide-binding</keyword>
<dbReference type="Pfam" id="PF08652">
    <property type="entry name" value="RAI1"/>
    <property type="match status" value="1"/>
</dbReference>
<feature type="region of interest" description="Disordered" evidence="7">
    <location>
        <begin position="1"/>
        <end position="27"/>
    </location>
</feature>
<dbReference type="PANTHER" id="PTHR12395:SF9">
    <property type="entry name" value="DECAPPING AND EXORIBONUCLEASE PROTEIN"/>
    <property type="match status" value="1"/>
</dbReference>
<feature type="compositionally biased region" description="Basic and acidic residues" evidence="7">
    <location>
        <begin position="432"/>
        <end position="448"/>
    </location>
</feature>
<sequence length="459" mass="52152">MSTIKRNASSIDEISAPEPDPKRQAVDRHPDVKNLAYPPTTAVAKPAPFQRPSALLTFSYTPSRTLEFNDSALRYYIDPPRGANLRYGYERWVKRPEEKGRLDGLLKALSSHLSRLGSTESEGWKWLNDIGVVSWRGVMTKILTAPYEDRDAWEMNVMEVHGTLYLEEHLSAARLAEKEDMTPNHRLRSYYGYSFESWCTSSMPRTQEKLEGHPPGWSGDVDTNVQWCSVVKTKLADTRMVIGGEVDCVRGQFKGGTDNFVELKTSITIRGPQDEARFEKKLLKFYFQSFLLGVPEIIVGFRTPSGQLSTLQTFNTMEIPRLIRNKPGAWDPIRCLDWGSQFLSFLRSLTQAVPPLSAEAEHTRNDQEVEAIASLETGPRVWRVKFEPRVGVSAWLLDEDGVLEVEAGEDRIGFLPRWYWDDVQRHGASFGERSDGEQEETVKLRSDVGEPQIPPGWKI</sequence>
<feature type="region of interest" description="Disordered" evidence="7">
    <location>
        <begin position="429"/>
        <end position="459"/>
    </location>
</feature>
<dbReference type="STRING" id="1314785.A0A165BRD4"/>
<dbReference type="GO" id="GO:0034353">
    <property type="term" value="F:mRNA 5'-diphosphatase activity"/>
    <property type="evidence" value="ECO:0007669"/>
    <property type="project" value="TreeGrafter"/>
</dbReference>
<keyword evidence="6" id="KW-0539">Nucleus</keyword>
<keyword evidence="6" id="KW-0694">RNA-binding</keyword>
<dbReference type="GO" id="GO:0005634">
    <property type="term" value="C:nucleus"/>
    <property type="evidence" value="ECO:0007669"/>
    <property type="project" value="UniProtKB-SubCell"/>
</dbReference>
<dbReference type="GO" id="GO:0000956">
    <property type="term" value="P:nuclear-transcribed mRNA catabolic process"/>
    <property type="evidence" value="ECO:0007669"/>
    <property type="project" value="TreeGrafter"/>
</dbReference>
<dbReference type="RefSeq" id="XP_040759252.1">
    <property type="nucleotide sequence ID" value="XM_040913304.1"/>
</dbReference>
<feature type="domain" description="RAI1-like" evidence="8">
    <location>
        <begin position="50"/>
        <end position="420"/>
    </location>
</feature>